<feature type="compositionally biased region" description="Basic and acidic residues" evidence="1">
    <location>
        <begin position="61"/>
        <end position="73"/>
    </location>
</feature>
<evidence type="ECO:0000256" key="1">
    <source>
        <dbReference type="SAM" id="MobiDB-lite"/>
    </source>
</evidence>
<keyword evidence="2" id="KW-0472">Membrane</keyword>
<feature type="region of interest" description="Disordered" evidence="1">
    <location>
        <begin position="265"/>
        <end position="285"/>
    </location>
</feature>
<organism evidence="3 4">
    <name type="scientific">Daldinia eschscholtzii</name>
    <dbReference type="NCBI Taxonomy" id="292717"/>
    <lineage>
        <taxon>Eukaryota</taxon>
        <taxon>Fungi</taxon>
        <taxon>Dikarya</taxon>
        <taxon>Ascomycota</taxon>
        <taxon>Pezizomycotina</taxon>
        <taxon>Sordariomycetes</taxon>
        <taxon>Xylariomycetidae</taxon>
        <taxon>Xylariales</taxon>
        <taxon>Hypoxylaceae</taxon>
        <taxon>Daldinia</taxon>
    </lineage>
</organism>
<evidence type="ECO:0000313" key="3">
    <source>
        <dbReference type="EMBL" id="KAK6955000.1"/>
    </source>
</evidence>
<evidence type="ECO:0000256" key="2">
    <source>
        <dbReference type="SAM" id="Phobius"/>
    </source>
</evidence>
<evidence type="ECO:0000313" key="4">
    <source>
        <dbReference type="Proteomes" id="UP001369815"/>
    </source>
</evidence>
<proteinExistence type="predicted"/>
<sequence>MPYADNLYSMGDESDSGDDYADQLSPSDGYFASSSSSHAVPNVPNVLVSDPTLQQTSESGAESKAREAEEERSSSGPRRAGDYNQNYNHTAAGSGITEQVSQSEQHATSSTAPRQQQSNSALAHTYLPSSSSYTPFRTYPTRGRTPSVYSDAPPAYSPSPTSPLSPTTNQQPQSRSYSTFTSTMGVQDIVENERLLIRGPESIGQPIDEELGDTPHWTRRVRRRLPTWLGWRSLVLGLIVLVVSIGFLANSLRIIKEDDNRKTIGAQPVQGSPSEPIRGPVAEPGTEAPVLVGPFQPTYCDNAVHRFEDQILGLNFGRNHNITFIEDQHAHSGNAQVRVAGQVNVRRLNAGRNPRLVLEIATNDKGILLDVFVDEDAQALKVSVPKKYNALNPSIWPCVEMRATIWVPEDAEIGVLSLSSVHLDVLFLDDLSLHVAGYTRVSSIVGDITSGTDRPTSYNNSGFMLSAPEYTFIPARDSYVLDSRIIEVSTTSGKIEGNWPLYDMLGLHTTSGHITVSITPKEELETDPKAAVLSLSSISGTISATEPVHLREQIPLRDYLVDIKSTSGGIHGALAFGAGIELKSTASDIALDLLPVMNEDRVSPDQPAQLETSTTSGNTAIRVLEPVWYGNRSLVGNRPLNCLQSLHKSTSGDIGLRYPQAWEGYLLAETTSGRLKVKGRDVKIIRSVGGWPGSKLEARKGANDAGSNIQVHALMGVKAPRWPGVKDAFQEMYRFLQPGFTSYSKTSREEINLNLRTYTLRSRSNMFPRMTLIFQLREDAQVGLLDCLQVWTQNLFSEEEIERAIRRLERLLSDLRHRREDPKATTKVSSPKGRKSGAHIPAPQTSFPLGDHAGARIVDNGHRPQENIGGIMQATIDGATDLEPLTTRLQTLTNTIGDIYGLRTAQETG</sequence>
<reference evidence="3 4" key="1">
    <citation type="journal article" date="2024" name="Front Chem Biol">
        <title>Unveiling the potential of Daldinia eschscholtzii MFLUCC 19-0629 through bioactivity and bioinformatics studies for enhanced sustainable agriculture production.</title>
        <authorList>
            <person name="Brooks S."/>
            <person name="Weaver J.A."/>
            <person name="Klomchit A."/>
            <person name="Alharthi S.A."/>
            <person name="Onlamun T."/>
            <person name="Nurani R."/>
            <person name="Vong T.K."/>
            <person name="Alberti F."/>
            <person name="Greco C."/>
        </authorList>
    </citation>
    <scope>NUCLEOTIDE SEQUENCE [LARGE SCALE GENOMIC DNA]</scope>
    <source>
        <strain evidence="3">MFLUCC 19-0629</strain>
    </source>
</reference>
<feature type="transmembrane region" description="Helical" evidence="2">
    <location>
        <begin position="229"/>
        <end position="249"/>
    </location>
</feature>
<keyword evidence="4" id="KW-1185">Reference proteome</keyword>
<feature type="compositionally biased region" description="Acidic residues" evidence="1">
    <location>
        <begin position="12"/>
        <end position="21"/>
    </location>
</feature>
<feature type="compositionally biased region" description="Low complexity" evidence="1">
    <location>
        <begin position="164"/>
        <end position="174"/>
    </location>
</feature>
<accession>A0AAX6MQR0</accession>
<dbReference type="AlphaFoldDB" id="A0AAX6MQR0"/>
<protein>
    <recommendedName>
        <fullName evidence="5">Transmembrane protein</fullName>
    </recommendedName>
</protein>
<dbReference type="Proteomes" id="UP001369815">
    <property type="component" value="Unassembled WGS sequence"/>
</dbReference>
<feature type="region of interest" description="Disordered" evidence="1">
    <location>
        <begin position="818"/>
        <end position="850"/>
    </location>
</feature>
<dbReference type="EMBL" id="JBANMG010000003">
    <property type="protein sequence ID" value="KAK6955000.1"/>
    <property type="molecule type" value="Genomic_DNA"/>
</dbReference>
<evidence type="ECO:0008006" key="5">
    <source>
        <dbReference type="Google" id="ProtNLM"/>
    </source>
</evidence>
<gene>
    <name evidence="3" type="ORF">Daesc_002630</name>
</gene>
<name>A0AAX6MQR0_9PEZI</name>
<comment type="caution">
    <text evidence="3">The sequence shown here is derived from an EMBL/GenBank/DDBJ whole genome shotgun (WGS) entry which is preliminary data.</text>
</comment>
<feature type="region of interest" description="Disordered" evidence="1">
    <location>
        <begin position="1"/>
        <end position="177"/>
    </location>
</feature>
<keyword evidence="2" id="KW-1133">Transmembrane helix</keyword>
<keyword evidence="2" id="KW-0812">Transmembrane</keyword>
<feature type="compositionally biased region" description="Polar residues" evidence="1">
    <location>
        <begin position="83"/>
        <end position="135"/>
    </location>
</feature>